<proteinExistence type="predicted"/>
<feature type="compositionally biased region" description="Low complexity" evidence="1">
    <location>
        <begin position="192"/>
        <end position="201"/>
    </location>
</feature>
<feature type="compositionally biased region" description="Basic and acidic residues" evidence="1">
    <location>
        <begin position="21"/>
        <end position="30"/>
    </location>
</feature>
<feature type="compositionally biased region" description="Basic and acidic residues" evidence="1">
    <location>
        <begin position="251"/>
        <end position="261"/>
    </location>
</feature>
<dbReference type="PROSITE" id="PS00028">
    <property type="entry name" value="ZINC_FINGER_C2H2_1"/>
    <property type="match status" value="1"/>
</dbReference>
<feature type="compositionally biased region" description="Basic and acidic residues" evidence="1">
    <location>
        <begin position="153"/>
        <end position="169"/>
    </location>
</feature>
<feature type="compositionally biased region" description="Pro residues" evidence="1">
    <location>
        <begin position="202"/>
        <end position="215"/>
    </location>
</feature>
<evidence type="ECO:0000256" key="1">
    <source>
        <dbReference type="SAM" id="MobiDB-lite"/>
    </source>
</evidence>
<name>A0A5J5BMH6_9ASTE</name>
<dbReference type="InterPro" id="IPR013087">
    <property type="entry name" value="Znf_C2H2_type"/>
</dbReference>
<reference evidence="3 4" key="1">
    <citation type="submission" date="2019-09" db="EMBL/GenBank/DDBJ databases">
        <title>A chromosome-level genome assembly of the Chinese tupelo Nyssa sinensis.</title>
        <authorList>
            <person name="Yang X."/>
            <person name="Kang M."/>
            <person name="Yang Y."/>
            <person name="Xiong H."/>
            <person name="Wang M."/>
            <person name="Zhang Z."/>
            <person name="Wang Z."/>
            <person name="Wu H."/>
            <person name="Ma T."/>
            <person name="Liu J."/>
            <person name="Xi Z."/>
        </authorList>
    </citation>
    <scope>NUCLEOTIDE SEQUENCE [LARGE SCALE GENOMIC DNA]</scope>
    <source>
        <strain evidence="3">J267</strain>
        <tissue evidence="3">Leaf</tissue>
    </source>
</reference>
<evidence type="ECO:0000259" key="2">
    <source>
        <dbReference type="PROSITE" id="PS00028"/>
    </source>
</evidence>
<gene>
    <name evidence="3" type="ORF">F0562_021115</name>
</gene>
<organism evidence="3 4">
    <name type="scientific">Nyssa sinensis</name>
    <dbReference type="NCBI Taxonomy" id="561372"/>
    <lineage>
        <taxon>Eukaryota</taxon>
        <taxon>Viridiplantae</taxon>
        <taxon>Streptophyta</taxon>
        <taxon>Embryophyta</taxon>
        <taxon>Tracheophyta</taxon>
        <taxon>Spermatophyta</taxon>
        <taxon>Magnoliopsida</taxon>
        <taxon>eudicotyledons</taxon>
        <taxon>Gunneridae</taxon>
        <taxon>Pentapetalae</taxon>
        <taxon>asterids</taxon>
        <taxon>Cornales</taxon>
        <taxon>Nyssaceae</taxon>
        <taxon>Nyssa</taxon>
    </lineage>
</organism>
<feature type="region of interest" description="Disordered" evidence="1">
    <location>
        <begin position="105"/>
        <end position="219"/>
    </location>
</feature>
<dbReference type="EMBL" id="CM018034">
    <property type="protein sequence ID" value="KAA8543390.1"/>
    <property type="molecule type" value="Genomic_DNA"/>
</dbReference>
<feature type="region of interest" description="Disordered" evidence="1">
    <location>
        <begin position="239"/>
        <end position="261"/>
    </location>
</feature>
<keyword evidence="4" id="KW-1185">Reference proteome</keyword>
<dbReference type="AlphaFoldDB" id="A0A5J5BMH6"/>
<dbReference type="Proteomes" id="UP000325577">
    <property type="component" value="Linkage Group LG11"/>
</dbReference>
<evidence type="ECO:0000313" key="4">
    <source>
        <dbReference type="Proteomes" id="UP000325577"/>
    </source>
</evidence>
<feature type="domain" description="C2H2-type" evidence="2">
    <location>
        <begin position="42"/>
        <end position="62"/>
    </location>
</feature>
<protein>
    <recommendedName>
        <fullName evidence="2">C2H2-type domain-containing protein</fullName>
    </recommendedName>
</protein>
<feature type="region of interest" description="Disordered" evidence="1">
    <location>
        <begin position="1"/>
        <end position="37"/>
    </location>
</feature>
<evidence type="ECO:0000313" key="3">
    <source>
        <dbReference type="EMBL" id="KAA8543390.1"/>
    </source>
</evidence>
<feature type="compositionally biased region" description="Pro residues" evidence="1">
    <location>
        <begin position="109"/>
        <end position="145"/>
    </location>
</feature>
<accession>A0A5J5BMH6</accession>
<sequence length="261" mass="28716">MEGDYDWGSDFSDWSSDYEDGEHKENHVAEKSSPGNQLQIQCGQCQQMVDTRELLKDHLEVHYAEIVKKILNAQLDVNSYKDRAKEGHGPAMEPTELSLFRDPLTLTLAPPPTPASSPPPSPSAFLQPPYPGPAPSRPPSPPPSPDLTLETGIKLHAEVSGKKGLKEQHPGVNSSRRRAKEGPYMEPTELILLPDPLRLTLSPPPSPPPPPPPSPDLTLEIGLTFRGFEKHHLINENKIKANETEMDPSCSDDKSDLALKL</sequence>